<evidence type="ECO:0000313" key="2">
    <source>
        <dbReference type="Proteomes" id="UP000281340"/>
    </source>
</evidence>
<accession>A0A3L9JLU0</accession>
<protein>
    <submittedName>
        <fullName evidence="1">Uncharacterized protein</fullName>
    </submittedName>
</protein>
<sequence length="86" mass="9820">MTQHIVSSAAESGTTCCAYRRWRCVGGEEDPELTFFGSLEKGRRICADNAILMIYFELNCIIAYLSLITEIHCIIINERTRLIFPM</sequence>
<dbReference type="AlphaFoldDB" id="A0A3L9JLU0"/>
<gene>
    <name evidence="1" type="ORF">EAI46_05240</name>
</gene>
<reference evidence="1 2" key="1">
    <citation type="submission" date="2018-10" db="EMBL/GenBank/DDBJ databases">
        <title>Comparison of Escherichia coli isolates recovered from retail chicken and from chicken fecal samples by antimicrobial susceptibility test and whole genome sequencing.</title>
        <authorList>
            <person name="Tang B."/>
            <person name="Ma Y."/>
            <person name="He X."/>
            <person name="Cao L."/>
            <person name="Xia X."/>
            <person name="Yang H."/>
        </authorList>
    </citation>
    <scope>NUCLEOTIDE SEQUENCE [LARGE SCALE GENOMIC DNA]</scope>
    <source>
        <strain evidence="1 2">CMJH98b</strain>
    </source>
</reference>
<evidence type="ECO:0000313" key="1">
    <source>
        <dbReference type="EMBL" id="RLY59595.1"/>
    </source>
</evidence>
<name>A0A3L9JLU0_ECOLX</name>
<dbReference type="EMBL" id="RDDM01000024">
    <property type="protein sequence ID" value="RLY59595.1"/>
    <property type="molecule type" value="Genomic_DNA"/>
</dbReference>
<dbReference type="Proteomes" id="UP000281340">
    <property type="component" value="Unassembled WGS sequence"/>
</dbReference>
<organism evidence="1 2">
    <name type="scientific">Escherichia coli</name>
    <dbReference type="NCBI Taxonomy" id="562"/>
    <lineage>
        <taxon>Bacteria</taxon>
        <taxon>Pseudomonadati</taxon>
        <taxon>Pseudomonadota</taxon>
        <taxon>Gammaproteobacteria</taxon>
        <taxon>Enterobacterales</taxon>
        <taxon>Enterobacteriaceae</taxon>
        <taxon>Escherichia</taxon>
    </lineage>
</organism>
<proteinExistence type="predicted"/>
<comment type="caution">
    <text evidence="1">The sequence shown here is derived from an EMBL/GenBank/DDBJ whole genome shotgun (WGS) entry which is preliminary data.</text>
</comment>